<dbReference type="AlphaFoldDB" id="A0A1F6BFP1"/>
<proteinExistence type="predicted"/>
<name>A0A1F6BFP1_9BACT</name>
<accession>A0A1F6BFP1</accession>
<comment type="caution">
    <text evidence="1">The sequence shown here is derived from an EMBL/GenBank/DDBJ whole genome shotgun (WGS) entry which is preliminary data.</text>
</comment>
<evidence type="ECO:0000313" key="1">
    <source>
        <dbReference type="EMBL" id="OGG35688.1"/>
    </source>
</evidence>
<sequence length="173" mass="19797">MFEMITRTARKIQEEHEVDARNIKLAQDIKKIQELYNQLTARTFPERLETGIRTGDRQFKFVVVPCKPEGEREVDVNITLGRSIPEPDEALLMIETYRKNHNSDDRPYERVVCVLGKECVKKSAGNRNELIPTRTDNAHFTGYYQVVGEALDLVKATIRHMSNTGMGGDGELM</sequence>
<gene>
    <name evidence="1" type="ORF">A2363_04185</name>
</gene>
<dbReference type="STRING" id="1798401.A2363_04185"/>
<protein>
    <submittedName>
        <fullName evidence="1">Uncharacterized protein</fullName>
    </submittedName>
</protein>
<evidence type="ECO:0000313" key="2">
    <source>
        <dbReference type="Proteomes" id="UP000176186"/>
    </source>
</evidence>
<dbReference type="Proteomes" id="UP000176186">
    <property type="component" value="Unassembled WGS sequence"/>
</dbReference>
<organism evidence="1 2">
    <name type="scientific">Candidatus Gottesmanbacteria bacterium RIFOXYB1_FULL_47_11</name>
    <dbReference type="NCBI Taxonomy" id="1798401"/>
    <lineage>
        <taxon>Bacteria</taxon>
        <taxon>Candidatus Gottesmaniibacteriota</taxon>
    </lineage>
</organism>
<reference evidence="1 2" key="1">
    <citation type="journal article" date="2016" name="Nat. Commun.">
        <title>Thousands of microbial genomes shed light on interconnected biogeochemical processes in an aquifer system.</title>
        <authorList>
            <person name="Anantharaman K."/>
            <person name="Brown C.T."/>
            <person name="Hug L.A."/>
            <person name="Sharon I."/>
            <person name="Castelle C.J."/>
            <person name="Probst A.J."/>
            <person name="Thomas B.C."/>
            <person name="Singh A."/>
            <person name="Wilkins M.J."/>
            <person name="Karaoz U."/>
            <person name="Brodie E.L."/>
            <person name="Williams K.H."/>
            <person name="Hubbard S.S."/>
            <person name="Banfield J.F."/>
        </authorList>
    </citation>
    <scope>NUCLEOTIDE SEQUENCE [LARGE SCALE GENOMIC DNA]</scope>
</reference>
<dbReference type="EMBL" id="MFKE01000008">
    <property type="protein sequence ID" value="OGG35688.1"/>
    <property type="molecule type" value="Genomic_DNA"/>
</dbReference>